<feature type="binding site" evidence="11">
    <location>
        <position position="23"/>
    </location>
    <ligand>
        <name>Mg(2+)</name>
        <dbReference type="ChEBI" id="CHEBI:18420"/>
    </ligand>
</feature>
<reference evidence="12 13" key="1">
    <citation type="submission" date="2018-01" db="EMBL/GenBank/DDBJ databases">
        <title>Metagenomic assembled genomes from two thermal pools in the Uzon Caldera, Kamchatka, Russia.</title>
        <authorList>
            <person name="Wilkins L."/>
            <person name="Ettinger C."/>
        </authorList>
    </citation>
    <scope>NUCLEOTIDE SEQUENCE [LARGE SCALE GENOMIC DNA]</scope>
    <source>
        <strain evidence="12">ZAV-02</strain>
    </source>
</reference>
<keyword evidence="7 11" id="KW-0418">Kinase</keyword>
<comment type="cofactor">
    <cofactor evidence="11">
        <name>Mg(2+)</name>
        <dbReference type="ChEBI" id="CHEBI:18420"/>
    </cofactor>
    <text evidence="11">Binds 1 Mg(2+) ion per subunit.</text>
</comment>
<evidence type="ECO:0000256" key="8">
    <source>
        <dbReference type="ARBA" id="ARBA00022840"/>
    </source>
</evidence>
<sequence length="177" mass="19362">MVWDPNWLERPIALIGLSGCGKSTLARLLARALCWPWYDTDAAVAASAGMSVADLFQVYGEAEFRARESVALAEALREPQVIATGGGIVLQAENRRMLHDQATVIWLDATDATILARLAADAEQRPLLRGDAAARLAELRAQRTPLYAELADLTFQTDGVMPIDLVQRMLAALRYGR</sequence>
<dbReference type="PANTHER" id="PTHR21087">
    <property type="entry name" value="SHIKIMATE KINASE"/>
    <property type="match status" value="1"/>
</dbReference>
<comment type="caution">
    <text evidence="11">Lacks conserved residue(s) required for the propagation of feature annotation.</text>
</comment>
<dbReference type="EC" id="2.7.1.71" evidence="3 11"/>
<dbReference type="PRINTS" id="PR01100">
    <property type="entry name" value="SHIKIMTKNASE"/>
</dbReference>
<dbReference type="EMBL" id="PNIQ01000005">
    <property type="protein sequence ID" value="PMP87547.1"/>
    <property type="molecule type" value="Genomic_DNA"/>
</dbReference>
<dbReference type="Pfam" id="PF01202">
    <property type="entry name" value="SKI"/>
    <property type="match status" value="1"/>
</dbReference>
<dbReference type="GO" id="GO:0004765">
    <property type="term" value="F:shikimate kinase activity"/>
    <property type="evidence" value="ECO:0007669"/>
    <property type="project" value="UniProtKB-UniRule"/>
</dbReference>
<dbReference type="PROSITE" id="PS01128">
    <property type="entry name" value="SHIKIMATE_KINASE"/>
    <property type="match status" value="1"/>
</dbReference>
<dbReference type="SUPFAM" id="SSF52540">
    <property type="entry name" value="P-loop containing nucleoside triphosphate hydrolases"/>
    <property type="match status" value="1"/>
</dbReference>
<evidence type="ECO:0000256" key="9">
    <source>
        <dbReference type="ARBA" id="ARBA00023141"/>
    </source>
</evidence>
<evidence type="ECO:0000256" key="3">
    <source>
        <dbReference type="ARBA" id="ARBA00012154"/>
    </source>
</evidence>
<comment type="function">
    <text evidence="11">Catalyzes the specific phosphorylation of the 3-hydroxyl group of shikimic acid using ATP as a cosubstrate.</text>
</comment>
<comment type="similarity">
    <text evidence="2 11">Belongs to the shikimate kinase family.</text>
</comment>
<keyword evidence="11" id="KW-0963">Cytoplasm</keyword>
<dbReference type="InterPro" id="IPR023000">
    <property type="entry name" value="Shikimate_kinase_CS"/>
</dbReference>
<dbReference type="PANTHER" id="PTHR21087:SF16">
    <property type="entry name" value="SHIKIMATE KINASE 1, CHLOROPLASTIC"/>
    <property type="match status" value="1"/>
</dbReference>
<keyword evidence="6 11" id="KW-0547">Nucleotide-binding</keyword>
<feature type="binding site" evidence="11">
    <location>
        <position position="143"/>
    </location>
    <ligand>
        <name>substrate</name>
    </ligand>
</feature>
<evidence type="ECO:0000256" key="5">
    <source>
        <dbReference type="ARBA" id="ARBA00022679"/>
    </source>
</evidence>
<evidence type="ECO:0000256" key="7">
    <source>
        <dbReference type="ARBA" id="ARBA00022777"/>
    </source>
</evidence>
<name>A0A2J6XG32_9CHLR</name>
<comment type="pathway">
    <text evidence="1 11">Metabolic intermediate biosynthesis; chorismate biosynthesis; chorismate from D-erythrose 4-phosphate and phosphoenolpyruvate: step 5/7.</text>
</comment>
<comment type="catalytic activity">
    <reaction evidence="10 11">
        <text>shikimate + ATP = 3-phosphoshikimate + ADP + H(+)</text>
        <dbReference type="Rhea" id="RHEA:13121"/>
        <dbReference type="ChEBI" id="CHEBI:15378"/>
        <dbReference type="ChEBI" id="CHEBI:30616"/>
        <dbReference type="ChEBI" id="CHEBI:36208"/>
        <dbReference type="ChEBI" id="CHEBI:145989"/>
        <dbReference type="ChEBI" id="CHEBI:456216"/>
        <dbReference type="EC" id="2.7.1.71"/>
    </reaction>
</comment>
<evidence type="ECO:0000256" key="11">
    <source>
        <dbReference type="HAMAP-Rule" id="MF_00109"/>
    </source>
</evidence>
<feature type="binding site" evidence="11">
    <location>
        <position position="125"/>
    </location>
    <ligand>
        <name>ATP</name>
        <dbReference type="ChEBI" id="CHEBI:30616"/>
    </ligand>
</feature>
<evidence type="ECO:0000256" key="1">
    <source>
        <dbReference type="ARBA" id="ARBA00004842"/>
    </source>
</evidence>
<evidence type="ECO:0000313" key="12">
    <source>
        <dbReference type="EMBL" id="PMP87547.1"/>
    </source>
</evidence>
<evidence type="ECO:0000313" key="13">
    <source>
        <dbReference type="Proteomes" id="UP000243376"/>
    </source>
</evidence>
<dbReference type="AlphaFoldDB" id="A0A2J6XG32"/>
<dbReference type="GO" id="GO:0009423">
    <property type="term" value="P:chorismate biosynthetic process"/>
    <property type="evidence" value="ECO:0007669"/>
    <property type="project" value="UniProtKB-UniRule"/>
</dbReference>
<dbReference type="InterPro" id="IPR027417">
    <property type="entry name" value="P-loop_NTPase"/>
</dbReference>
<dbReference type="GO" id="GO:0008652">
    <property type="term" value="P:amino acid biosynthetic process"/>
    <property type="evidence" value="ECO:0007669"/>
    <property type="project" value="UniProtKB-KW"/>
</dbReference>
<organism evidence="12 13">
    <name type="scientific">Chloroflexus aggregans</name>
    <dbReference type="NCBI Taxonomy" id="152260"/>
    <lineage>
        <taxon>Bacteria</taxon>
        <taxon>Bacillati</taxon>
        <taxon>Chloroflexota</taxon>
        <taxon>Chloroflexia</taxon>
        <taxon>Chloroflexales</taxon>
        <taxon>Chloroflexineae</taxon>
        <taxon>Chloroflexaceae</taxon>
        <taxon>Chloroflexus</taxon>
    </lineage>
</organism>
<evidence type="ECO:0000256" key="6">
    <source>
        <dbReference type="ARBA" id="ARBA00022741"/>
    </source>
</evidence>
<dbReference type="GO" id="GO:0005829">
    <property type="term" value="C:cytosol"/>
    <property type="evidence" value="ECO:0007669"/>
    <property type="project" value="TreeGrafter"/>
</dbReference>
<feature type="binding site" evidence="11">
    <location>
        <position position="41"/>
    </location>
    <ligand>
        <name>substrate</name>
    </ligand>
</feature>
<dbReference type="Gene3D" id="3.40.50.300">
    <property type="entry name" value="P-loop containing nucleotide triphosphate hydrolases"/>
    <property type="match status" value="1"/>
</dbReference>
<comment type="subunit">
    <text evidence="11">Monomer.</text>
</comment>
<keyword evidence="8 11" id="KW-0067">ATP-binding</keyword>
<dbReference type="UniPathway" id="UPA00053">
    <property type="reaction ID" value="UER00088"/>
</dbReference>
<accession>A0A2J6XG32</accession>
<keyword evidence="4 11" id="KW-0028">Amino-acid biosynthesis</keyword>
<evidence type="ECO:0000256" key="10">
    <source>
        <dbReference type="ARBA" id="ARBA00048567"/>
    </source>
</evidence>
<dbReference type="InterPro" id="IPR031322">
    <property type="entry name" value="Shikimate/glucono_kinase"/>
</dbReference>
<feature type="binding site" evidence="11">
    <location>
        <begin position="19"/>
        <end position="24"/>
    </location>
    <ligand>
        <name>ATP</name>
        <dbReference type="ChEBI" id="CHEBI:30616"/>
    </ligand>
</feature>
<dbReference type="GO" id="GO:0005524">
    <property type="term" value="F:ATP binding"/>
    <property type="evidence" value="ECO:0007669"/>
    <property type="project" value="UniProtKB-UniRule"/>
</dbReference>
<protein>
    <recommendedName>
        <fullName evidence="3 11">Shikimate kinase</fullName>
        <shortName evidence="11">SK</shortName>
        <ecNumber evidence="3 11">2.7.1.71</ecNumber>
    </recommendedName>
</protein>
<keyword evidence="5 11" id="KW-0808">Transferase</keyword>
<proteinExistence type="inferred from homology"/>
<dbReference type="HAMAP" id="MF_00109">
    <property type="entry name" value="Shikimate_kinase"/>
    <property type="match status" value="1"/>
</dbReference>
<evidence type="ECO:0000256" key="4">
    <source>
        <dbReference type="ARBA" id="ARBA00022605"/>
    </source>
</evidence>
<gene>
    <name evidence="11" type="primary">aroK</name>
    <name evidence="12" type="ORF">C0184_00055</name>
</gene>
<dbReference type="GO" id="GO:0009073">
    <property type="term" value="P:aromatic amino acid family biosynthetic process"/>
    <property type="evidence" value="ECO:0007669"/>
    <property type="project" value="UniProtKB-KW"/>
</dbReference>
<dbReference type="CDD" id="cd00464">
    <property type="entry name" value="SK"/>
    <property type="match status" value="1"/>
</dbReference>
<comment type="subcellular location">
    <subcellularLocation>
        <location evidence="11">Cytoplasm</location>
    </subcellularLocation>
</comment>
<comment type="caution">
    <text evidence="12">The sequence shown here is derived from an EMBL/GenBank/DDBJ whole genome shotgun (WGS) entry which is preliminary data.</text>
</comment>
<feature type="binding site" evidence="11">
    <location>
        <position position="65"/>
    </location>
    <ligand>
        <name>substrate</name>
    </ligand>
</feature>
<feature type="binding site" evidence="11">
    <location>
        <position position="86"/>
    </location>
    <ligand>
        <name>substrate</name>
    </ligand>
</feature>
<dbReference type="InterPro" id="IPR000623">
    <property type="entry name" value="Shikimate_kinase/TSH1"/>
</dbReference>
<keyword evidence="11" id="KW-0460">Magnesium</keyword>
<dbReference type="Proteomes" id="UP000243376">
    <property type="component" value="Unassembled WGS sequence"/>
</dbReference>
<keyword evidence="11" id="KW-0479">Metal-binding</keyword>
<dbReference type="GO" id="GO:0000287">
    <property type="term" value="F:magnesium ion binding"/>
    <property type="evidence" value="ECO:0007669"/>
    <property type="project" value="UniProtKB-UniRule"/>
</dbReference>
<keyword evidence="9 11" id="KW-0057">Aromatic amino acid biosynthesis</keyword>
<evidence type="ECO:0000256" key="2">
    <source>
        <dbReference type="ARBA" id="ARBA00006997"/>
    </source>
</evidence>